<dbReference type="PANTHER" id="PTHR43651">
    <property type="entry name" value="1,4-ALPHA-GLUCAN-BRANCHING ENZYME"/>
    <property type="match status" value="1"/>
</dbReference>
<sequence>MKRHVYWCGGYQSRRHEWDESADPDTECWCTLPPPPSPIAQVLRVAAAARTASLSSPLPPCAATPRAGGRCRRSVVAAAAAVADDVWEQTPSSPEPSVYVRSPHLVAAAPADCEHGASLQPGGAVAFKVWAPHAAEVSLLIRVGCRKGGAWYQDYDMIGGQHRYAGTLAAAMARLEHVASLGFTAVQLMPISEHSDAWGYNPRLLMALHGAYGSPDDLRRFVDRAHQLGVGVIIDVDAIYGGCLEGDASNEPRPILDGKVWINLPPQATIVFQHML</sequence>
<dbReference type="PANTHER" id="PTHR43651:SF11">
    <property type="entry name" value="MALTO-OLIGOSYLTREHALOSE TREHALOHYDROLASE"/>
    <property type="match status" value="1"/>
</dbReference>
<dbReference type="Pfam" id="PF00128">
    <property type="entry name" value="Alpha-amylase"/>
    <property type="match status" value="1"/>
</dbReference>
<dbReference type="OrthoDB" id="1740265at2759"/>
<dbReference type="InterPro" id="IPR006047">
    <property type="entry name" value="GH13_cat_dom"/>
</dbReference>
<dbReference type="Gene3D" id="3.20.20.80">
    <property type="entry name" value="Glycosidases"/>
    <property type="match status" value="1"/>
</dbReference>
<feature type="domain" description="Glycosyl hydrolase family 13 catalytic" evidence="1">
    <location>
        <begin position="162"/>
        <end position="236"/>
    </location>
</feature>
<protein>
    <submittedName>
        <fullName evidence="2">Malto-oligosyltrehalose trehalohydrolase</fullName>
    </submittedName>
</protein>
<evidence type="ECO:0000313" key="2">
    <source>
        <dbReference type="EMBL" id="PNH03027.1"/>
    </source>
</evidence>
<gene>
    <name evidence="2" type="ORF">TSOC_010949</name>
</gene>
<dbReference type="InterPro" id="IPR017853">
    <property type="entry name" value="GH"/>
</dbReference>
<proteinExistence type="predicted"/>
<accession>A0A2J7ZRX6</accession>
<dbReference type="Proteomes" id="UP000236333">
    <property type="component" value="Unassembled WGS sequence"/>
</dbReference>
<dbReference type="SUPFAM" id="SSF51445">
    <property type="entry name" value="(Trans)glycosidases"/>
    <property type="match status" value="1"/>
</dbReference>
<keyword evidence="2" id="KW-0378">Hydrolase</keyword>
<organism evidence="2 3">
    <name type="scientific">Tetrabaena socialis</name>
    <dbReference type="NCBI Taxonomy" id="47790"/>
    <lineage>
        <taxon>Eukaryota</taxon>
        <taxon>Viridiplantae</taxon>
        <taxon>Chlorophyta</taxon>
        <taxon>core chlorophytes</taxon>
        <taxon>Chlorophyceae</taxon>
        <taxon>CS clade</taxon>
        <taxon>Chlamydomonadales</taxon>
        <taxon>Tetrabaenaceae</taxon>
        <taxon>Tetrabaena</taxon>
    </lineage>
</organism>
<dbReference type="AlphaFoldDB" id="A0A2J7ZRX6"/>
<dbReference type="EMBL" id="PGGS01000559">
    <property type="protein sequence ID" value="PNH03027.1"/>
    <property type="molecule type" value="Genomic_DNA"/>
</dbReference>
<keyword evidence="3" id="KW-1185">Reference proteome</keyword>
<dbReference type="GO" id="GO:0005975">
    <property type="term" value="P:carbohydrate metabolic process"/>
    <property type="evidence" value="ECO:0007669"/>
    <property type="project" value="InterPro"/>
</dbReference>
<comment type="caution">
    <text evidence="2">The sequence shown here is derived from an EMBL/GenBank/DDBJ whole genome shotgun (WGS) entry which is preliminary data.</text>
</comment>
<evidence type="ECO:0000313" key="3">
    <source>
        <dbReference type="Proteomes" id="UP000236333"/>
    </source>
</evidence>
<name>A0A2J7ZRX6_9CHLO</name>
<evidence type="ECO:0000259" key="1">
    <source>
        <dbReference type="Pfam" id="PF00128"/>
    </source>
</evidence>
<dbReference type="GO" id="GO:0016787">
    <property type="term" value="F:hydrolase activity"/>
    <property type="evidence" value="ECO:0007669"/>
    <property type="project" value="UniProtKB-KW"/>
</dbReference>
<reference evidence="2 3" key="1">
    <citation type="journal article" date="2017" name="Mol. Biol. Evol.">
        <title>The 4-celled Tetrabaena socialis nuclear genome reveals the essential components for genetic control of cell number at the origin of multicellularity in the volvocine lineage.</title>
        <authorList>
            <person name="Featherston J."/>
            <person name="Arakaki Y."/>
            <person name="Hanschen E.R."/>
            <person name="Ferris P.J."/>
            <person name="Michod R.E."/>
            <person name="Olson B.J.S.C."/>
            <person name="Nozaki H."/>
            <person name="Durand P.M."/>
        </authorList>
    </citation>
    <scope>NUCLEOTIDE SEQUENCE [LARGE SCALE GENOMIC DNA]</scope>
    <source>
        <strain evidence="2 3">NIES-571</strain>
    </source>
</reference>